<evidence type="ECO:0000313" key="3">
    <source>
        <dbReference type="Proteomes" id="UP000015042"/>
    </source>
</evidence>
<proteinExistence type="predicted"/>
<evidence type="ECO:0000256" key="1">
    <source>
        <dbReference type="SAM" id="MobiDB-lite"/>
    </source>
</evidence>
<dbReference type="Proteomes" id="UP000015042">
    <property type="component" value="Chromosome"/>
</dbReference>
<accession>S5N206</accession>
<dbReference type="KEGG" id="sbz:A464_3829"/>
<dbReference type="AlphaFoldDB" id="S5N206"/>
<reference evidence="2 3" key="1">
    <citation type="submission" date="2013-07" db="EMBL/GenBank/DDBJ databases">
        <title>Genome sequence of Salmonella bongori N268-08 - a rare clinical isolate.</title>
        <authorList>
            <person name="Marti R."/>
            <person name="Hagens S."/>
            <person name="Loessner M.J."/>
            <person name="Klumpp J."/>
        </authorList>
    </citation>
    <scope>NUCLEOTIDE SEQUENCE [LARGE SCALE GENOMIC DNA]</scope>
    <source>
        <strain evidence="2 3">N268-08</strain>
    </source>
</reference>
<organism evidence="2 3">
    <name type="scientific">Salmonella bongori N268-08</name>
    <dbReference type="NCBI Taxonomy" id="1197719"/>
    <lineage>
        <taxon>Bacteria</taxon>
        <taxon>Pseudomonadati</taxon>
        <taxon>Pseudomonadota</taxon>
        <taxon>Gammaproteobacteria</taxon>
        <taxon>Enterobacterales</taxon>
        <taxon>Enterobacteriaceae</taxon>
        <taxon>Salmonella</taxon>
    </lineage>
</organism>
<feature type="compositionally biased region" description="Basic residues" evidence="1">
    <location>
        <begin position="32"/>
        <end position="41"/>
    </location>
</feature>
<name>S5N206_SALBN</name>
<evidence type="ECO:0000313" key="2">
    <source>
        <dbReference type="EMBL" id="AGR61013.1"/>
    </source>
</evidence>
<dbReference type="EMBL" id="CP006608">
    <property type="protein sequence ID" value="AGR61013.1"/>
    <property type="molecule type" value="Genomic_DNA"/>
</dbReference>
<dbReference type="PATRIC" id="fig|1197719.3.peg.3819"/>
<sequence length="41" mass="4634">MKVKRLKVMPMNNPSERAQHGNPVSATDYCHQHKNGNRSGD</sequence>
<gene>
    <name evidence="2" type="ORF">A464_3829</name>
</gene>
<feature type="region of interest" description="Disordered" evidence="1">
    <location>
        <begin position="1"/>
        <end position="41"/>
    </location>
</feature>
<dbReference type="HOGENOM" id="CLU_3383681_0_0_6"/>
<protein>
    <submittedName>
        <fullName evidence="2">Uncharacterized protein</fullName>
    </submittedName>
</protein>